<dbReference type="AlphaFoldDB" id="A0A1U7XAI0"/>
<gene>
    <name evidence="3" type="primary">LOC104235755</name>
</gene>
<name>A0A1U7XAI0_NICSY</name>
<protein>
    <submittedName>
        <fullName evidence="3">Probable trehalose-phosphate phosphatase F</fullName>
    </submittedName>
</protein>
<accession>A0A1U7XAI0</accession>
<reference evidence="2" key="1">
    <citation type="journal article" date="2013" name="Genome Biol.">
        <title>Reference genomes and transcriptomes of Nicotiana sylvestris and Nicotiana tomentosiformis.</title>
        <authorList>
            <person name="Sierro N."/>
            <person name="Battey J.N."/>
            <person name="Ouadi S."/>
            <person name="Bovet L."/>
            <person name="Goepfert S."/>
            <person name="Bakaher N."/>
            <person name="Peitsch M.C."/>
            <person name="Ivanov N.V."/>
        </authorList>
    </citation>
    <scope>NUCLEOTIDE SEQUENCE [LARGE SCALE GENOMIC DNA]</scope>
</reference>
<organism evidence="2 3">
    <name type="scientific">Nicotiana sylvestris</name>
    <name type="common">Wood tobacco</name>
    <name type="synonym">South American tobacco</name>
    <dbReference type="NCBI Taxonomy" id="4096"/>
    <lineage>
        <taxon>Eukaryota</taxon>
        <taxon>Viridiplantae</taxon>
        <taxon>Streptophyta</taxon>
        <taxon>Embryophyta</taxon>
        <taxon>Tracheophyta</taxon>
        <taxon>Spermatophyta</taxon>
        <taxon>Magnoliopsida</taxon>
        <taxon>eudicotyledons</taxon>
        <taxon>Gunneridae</taxon>
        <taxon>Pentapetalae</taxon>
        <taxon>asterids</taxon>
        <taxon>lamiids</taxon>
        <taxon>Solanales</taxon>
        <taxon>Solanaceae</taxon>
        <taxon>Nicotianoideae</taxon>
        <taxon>Nicotianeae</taxon>
        <taxon>Nicotiana</taxon>
    </lineage>
</organism>
<dbReference type="eggNOG" id="KOG1050">
    <property type="taxonomic scope" value="Eukaryota"/>
</dbReference>
<dbReference type="Proteomes" id="UP000189701">
    <property type="component" value="Unplaced"/>
</dbReference>
<feature type="compositionally biased region" description="Low complexity" evidence="1">
    <location>
        <begin position="119"/>
        <end position="130"/>
    </location>
</feature>
<dbReference type="RefSeq" id="XP_009787868.1">
    <property type="nucleotide sequence ID" value="XM_009789566.1"/>
</dbReference>
<dbReference type="STRING" id="4096.A0A1U7XAI0"/>
<evidence type="ECO:0000256" key="1">
    <source>
        <dbReference type="SAM" id="MobiDB-lite"/>
    </source>
</evidence>
<proteinExistence type="predicted"/>
<evidence type="ECO:0000313" key="3">
    <source>
        <dbReference type="RefSeq" id="XP_009787868.1"/>
    </source>
</evidence>
<reference evidence="3" key="2">
    <citation type="submission" date="2025-08" db="UniProtKB">
        <authorList>
            <consortium name="RefSeq"/>
        </authorList>
    </citation>
    <scope>IDENTIFICATION</scope>
    <source>
        <tissue evidence="3">Leaf</tissue>
    </source>
</reference>
<sequence length="179" mass="19651">MDLNWTNASPVLTDPSPLNKSRLGIHSSLLPYSQSGPSFSTSVLTIPRKKPAKLDDVRSNGWLDAMMSSSPPRKKILKEVNIGVSSDDADVTYLSWENVYLDVRTIRRGREKVSAAGNQTATTQPQQSTTMSPIVHKQPTAVSNDETHSGRAPNNQSQKQSSDTVEKTRIFDAIATEIQ</sequence>
<keyword evidence="2" id="KW-1185">Reference proteome</keyword>
<evidence type="ECO:0000313" key="2">
    <source>
        <dbReference type="Proteomes" id="UP000189701"/>
    </source>
</evidence>
<feature type="region of interest" description="Disordered" evidence="1">
    <location>
        <begin position="112"/>
        <end position="168"/>
    </location>
</feature>
<feature type="compositionally biased region" description="Polar residues" evidence="1">
    <location>
        <begin position="152"/>
        <end position="163"/>
    </location>
</feature>